<proteinExistence type="inferred from homology"/>
<dbReference type="KEGG" id="ehx:EMIHUDRAFT_446089"/>
<dbReference type="PaxDb" id="2903-EOD11529"/>
<comment type="similarity">
    <text evidence="1">Belongs to the GST superfamily.</text>
</comment>
<dbReference type="EnsemblProtists" id="EOD11529">
    <property type="protein sequence ID" value="EOD11529"/>
    <property type="gene ID" value="EMIHUDRAFT_446089"/>
</dbReference>
<dbReference type="STRING" id="2903.R1DS56"/>
<dbReference type="Gene3D" id="3.40.30.10">
    <property type="entry name" value="Glutaredoxin"/>
    <property type="match status" value="1"/>
</dbReference>
<accession>A0A0D3IJU4</accession>
<evidence type="ECO:0008006" key="6">
    <source>
        <dbReference type="Google" id="ProtNLM"/>
    </source>
</evidence>
<dbReference type="SUPFAM" id="SSF52833">
    <property type="entry name" value="Thioredoxin-like"/>
    <property type="match status" value="1"/>
</dbReference>
<dbReference type="Gene3D" id="1.20.1050.10">
    <property type="match status" value="1"/>
</dbReference>
<dbReference type="Pfam" id="PF00043">
    <property type="entry name" value="GST_C"/>
    <property type="match status" value="1"/>
</dbReference>
<dbReference type="SFLD" id="SFLDS00019">
    <property type="entry name" value="Glutathione_Transferase_(cytos"/>
    <property type="match status" value="1"/>
</dbReference>
<dbReference type="OMA" id="PAFREMC"/>
<dbReference type="SUPFAM" id="SSF47616">
    <property type="entry name" value="GST C-terminal domain-like"/>
    <property type="match status" value="1"/>
</dbReference>
<dbReference type="InterPro" id="IPR004046">
    <property type="entry name" value="GST_C"/>
</dbReference>
<feature type="domain" description="GST C-terminal" evidence="3">
    <location>
        <begin position="117"/>
        <end position="278"/>
    </location>
</feature>
<organism evidence="4 5">
    <name type="scientific">Emiliania huxleyi (strain CCMP1516)</name>
    <dbReference type="NCBI Taxonomy" id="280463"/>
    <lineage>
        <taxon>Eukaryota</taxon>
        <taxon>Haptista</taxon>
        <taxon>Haptophyta</taxon>
        <taxon>Prymnesiophyceae</taxon>
        <taxon>Isochrysidales</taxon>
        <taxon>Noelaerhabdaceae</taxon>
        <taxon>Emiliania</taxon>
    </lineage>
</organism>
<protein>
    <recommendedName>
        <fullName evidence="6">Glutathione S-transferase</fullName>
    </recommendedName>
</protein>
<name>A0A0D3IJU4_EMIH1</name>
<feature type="domain" description="GST N-terminal" evidence="2">
    <location>
        <begin position="7"/>
        <end position="101"/>
    </location>
</feature>
<dbReference type="HOGENOM" id="CLU_916536_0_0_1"/>
<reference evidence="4" key="2">
    <citation type="submission" date="2024-10" db="UniProtKB">
        <authorList>
            <consortium name="EnsemblProtists"/>
        </authorList>
    </citation>
    <scope>IDENTIFICATION</scope>
</reference>
<dbReference type="Pfam" id="PF13409">
    <property type="entry name" value="GST_N_2"/>
    <property type="match status" value="1"/>
</dbReference>
<dbReference type="InterPro" id="IPR004045">
    <property type="entry name" value="Glutathione_S-Trfase_N"/>
</dbReference>
<dbReference type="SFLD" id="SFLDG00358">
    <property type="entry name" value="Main_(cytGST)"/>
    <property type="match status" value="1"/>
</dbReference>
<dbReference type="PROSITE" id="PS50404">
    <property type="entry name" value="GST_NTER"/>
    <property type="match status" value="1"/>
</dbReference>
<dbReference type="PANTHER" id="PTHR44051:SF19">
    <property type="entry name" value="DISULFIDE-BOND OXIDOREDUCTASE YFCG"/>
    <property type="match status" value="1"/>
</dbReference>
<evidence type="ECO:0000259" key="3">
    <source>
        <dbReference type="PROSITE" id="PS50405"/>
    </source>
</evidence>
<dbReference type="InterPro" id="IPR010987">
    <property type="entry name" value="Glutathione-S-Trfase_C-like"/>
</dbReference>
<dbReference type="InterPro" id="IPR040079">
    <property type="entry name" value="Glutathione_S-Trfase"/>
</dbReference>
<evidence type="ECO:0000313" key="4">
    <source>
        <dbReference type="EnsemblProtists" id="EOD11529"/>
    </source>
</evidence>
<keyword evidence="5" id="KW-1185">Reference proteome</keyword>
<dbReference type="GeneID" id="17257678"/>
<dbReference type="PROSITE" id="PS50405">
    <property type="entry name" value="GST_CTER"/>
    <property type="match status" value="1"/>
</dbReference>
<evidence type="ECO:0000313" key="5">
    <source>
        <dbReference type="Proteomes" id="UP000013827"/>
    </source>
</evidence>
<dbReference type="RefSeq" id="XP_005763958.1">
    <property type="nucleotide sequence ID" value="XM_005763901.1"/>
</dbReference>
<dbReference type="Proteomes" id="UP000013827">
    <property type="component" value="Unassembled WGS sequence"/>
</dbReference>
<evidence type="ECO:0000259" key="2">
    <source>
        <dbReference type="PROSITE" id="PS50404"/>
    </source>
</evidence>
<evidence type="ECO:0000256" key="1">
    <source>
        <dbReference type="ARBA" id="ARBA00007409"/>
    </source>
</evidence>
<sequence length="278" mass="29843">MKQATTRRLVLYGRSSSLNTQRVLWCLHETGVPFDLRLTSATLGESGRLGGTAFGGTEDPGFVRCSPFGQIPALSDSATGAQLWESASIIRYLAAVYKPSLLGPAVPAYRPQEAGYRLAQAARASAWMDYHLSTFAPGANIYGHDDFMGNLMTHLVRMPAGGAPVTVAAHGAQRQMQFCDETVARAAEAAAAQFGRLDAHLRSAGTPYLAGDELTVADIPLGVEAFRWSLLRRRLQAAAAAAAVDTPSLDGWLERLRGRVAFVRGVVEPEEEHHAPTP</sequence>
<dbReference type="AlphaFoldDB" id="A0A0D3IJU4"/>
<dbReference type="InterPro" id="IPR036249">
    <property type="entry name" value="Thioredoxin-like_sf"/>
</dbReference>
<dbReference type="eggNOG" id="ENOG502SXQC">
    <property type="taxonomic scope" value="Eukaryota"/>
</dbReference>
<reference evidence="5" key="1">
    <citation type="journal article" date="2013" name="Nature">
        <title>Pan genome of the phytoplankton Emiliania underpins its global distribution.</title>
        <authorList>
            <person name="Read B.A."/>
            <person name="Kegel J."/>
            <person name="Klute M.J."/>
            <person name="Kuo A."/>
            <person name="Lefebvre S.C."/>
            <person name="Maumus F."/>
            <person name="Mayer C."/>
            <person name="Miller J."/>
            <person name="Monier A."/>
            <person name="Salamov A."/>
            <person name="Young J."/>
            <person name="Aguilar M."/>
            <person name="Claverie J.M."/>
            <person name="Frickenhaus S."/>
            <person name="Gonzalez K."/>
            <person name="Herman E.K."/>
            <person name="Lin Y.C."/>
            <person name="Napier J."/>
            <person name="Ogata H."/>
            <person name="Sarno A.F."/>
            <person name="Shmutz J."/>
            <person name="Schroeder D."/>
            <person name="de Vargas C."/>
            <person name="Verret F."/>
            <person name="von Dassow P."/>
            <person name="Valentin K."/>
            <person name="Van de Peer Y."/>
            <person name="Wheeler G."/>
            <person name="Dacks J.B."/>
            <person name="Delwiche C.F."/>
            <person name="Dyhrman S.T."/>
            <person name="Glockner G."/>
            <person name="John U."/>
            <person name="Richards T."/>
            <person name="Worden A.Z."/>
            <person name="Zhang X."/>
            <person name="Grigoriev I.V."/>
            <person name="Allen A.E."/>
            <person name="Bidle K."/>
            <person name="Borodovsky M."/>
            <person name="Bowler C."/>
            <person name="Brownlee C."/>
            <person name="Cock J.M."/>
            <person name="Elias M."/>
            <person name="Gladyshev V.N."/>
            <person name="Groth M."/>
            <person name="Guda C."/>
            <person name="Hadaegh A."/>
            <person name="Iglesias-Rodriguez M.D."/>
            <person name="Jenkins J."/>
            <person name="Jones B.M."/>
            <person name="Lawson T."/>
            <person name="Leese F."/>
            <person name="Lindquist E."/>
            <person name="Lobanov A."/>
            <person name="Lomsadze A."/>
            <person name="Malik S.B."/>
            <person name="Marsh M.E."/>
            <person name="Mackinder L."/>
            <person name="Mock T."/>
            <person name="Mueller-Roeber B."/>
            <person name="Pagarete A."/>
            <person name="Parker M."/>
            <person name="Probert I."/>
            <person name="Quesneville H."/>
            <person name="Raines C."/>
            <person name="Rensing S.A."/>
            <person name="Riano-Pachon D.M."/>
            <person name="Richier S."/>
            <person name="Rokitta S."/>
            <person name="Shiraiwa Y."/>
            <person name="Soanes D.M."/>
            <person name="van der Giezen M."/>
            <person name="Wahlund T.M."/>
            <person name="Williams B."/>
            <person name="Wilson W."/>
            <person name="Wolfe G."/>
            <person name="Wurch L.L."/>
        </authorList>
    </citation>
    <scope>NUCLEOTIDE SEQUENCE</scope>
</reference>
<dbReference type="PANTHER" id="PTHR44051">
    <property type="entry name" value="GLUTATHIONE S-TRANSFERASE-RELATED"/>
    <property type="match status" value="1"/>
</dbReference>
<dbReference type="InterPro" id="IPR036282">
    <property type="entry name" value="Glutathione-S-Trfase_C_sf"/>
</dbReference>